<sequence>MSANEEDFTPFDPVRCEHYARFASHLDRWQFDVMYWLLFVFNLFILFLAAWNYTRTLDAVSELPETDAKRKKAIKHCIWFNLGCVCVSLATVIMEVFTLMALQFCDGEDLMSLYWSTFTMIQVGSLIAVCGVILALVHQLRQRKNPPWALALGTPVLVIAGLFHYFHTCMVRRVKKASARKRKMSDAGTLPMSQVYVHLSTPGNWNTIQAESSDEDDGIQGAEIIGLTMDGGPIIHFKDAVPYNLPNNSEIIGRCSNDKPIVICRRDGFQLIYNGTDERAPSPNPATKSTVKNKSLDPVRSAAYGYTPPYTTHTHIWTTMTNNARYRPQSWHSPSEALFSTGLRPIHFGFIPFRPLIRVIPAT</sequence>
<name>A0A9Q8SN39_9PEZI</name>
<feature type="transmembrane region" description="Helical" evidence="1">
    <location>
        <begin position="33"/>
        <end position="53"/>
    </location>
</feature>
<dbReference type="RefSeq" id="XP_049141561.1">
    <property type="nucleotide sequence ID" value="XM_049284418.1"/>
</dbReference>
<evidence type="ECO:0000313" key="3">
    <source>
        <dbReference type="Proteomes" id="UP000830671"/>
    </source>
</evidence>
<evidence type="ECO:0000313" key="2">
    <source>
        <dbReference type="EMBL" id="UQC79930.1"/>
    </source>
</evidence>
<keyword evidence="1" id="KW-0812">Transmembrane</keyword>
<protein>
    <submittedName>
        <fullName evidence="2">Uncharacterized protein</fullName>
    </submittedName>
</protein>
<accession>A0A9Q8SN39</accession>
<reference evidence="2" key="1">
    <citation type="journal article" date="2021" name="Mol. Plant Microbe Interact.">
        <title>Complete Genome Sequence of the Plant-Pathogenic Fungus Colletotrichum lupini.</title>
        <authorList>
            <person name="Baroncelli R."/>
            <person name="Pensec F."/>
            <person name="Da Lio D."/>
            <person name="Boufleur T."/>
            <person name="Vicente I."/>
            <person name="Sarrocco S."/>
            <person name="Picot A."/>
            <person name="Baraldi E."/>
            <person name="Sukno S."/>
            <person name="Thon M."/>
            <person name="Le Floch G."/>
        </authorList>
    </citation>
    <scope>NUCLEOTIDE SEQUENCE</scope>
    <source>
        <strain evidence="2">IMI 504893</strain>
    </source>
</reference>
<keyword evidence="3" id="KW-1185">Reference proteome</keyword>
<feature type="transmembrane region" description="Helical" evidence="1">
    <location>
        <begin position="78"/>
        <end position="101"/>
    </location>
</feature>
<feature type="transmembrane region" description="Helical" evidence="1">
    <location>
        <begin position="148"/>
        <end position="166"/>
    </location>
</feature>
<dbReference type="GeneID" id="73339428"/>
<evidence type="ECO:0000256" key="1">
    <source>
        <dbReference type="SAM" id="Phobius"/>
    </source>
</evidence>
<gene>
    <name evidence="2" type="ORF">CLUP02_05411</name>
</gene>
<keyword evidence="1" id="KW-0472">Membrane</keyword>
<dbReference type="KEGG" id="clup:CLUP02_05411"/>
<feature type="transmembrane region" description="Helical" evidence="1">
    <location>
        <begin position="113"/>
        <end position="136"/>
    </location>
</feature>
<dbReference type="Proteomes" id="UP000830671">
    <property type="component" value="Chromosome 3"/>
</dbReference>
<keyword evidence="1" id="KW-1133">Transmembrane helix</keyword>
<organism evidence="2 3">
    <name type="scientific">Colletotrichum lupini</name>
    <dbReference type="NCBI Taxonomy" id="145971"/>
    <lineage>
        <taxon>Eukaryota</taxon>
        <taxon>Fungi</taxon>
        <taxon>Dikarya</taxon>
        <taxon>Ascomycota</taxon>
        <taxon>Pezizomycotina</taxon>
        <taxon>Sordariomycetes</taxon>
        <taxon>Hypocreomycetidae</taxon>
        <taxon>Glomerellales</taxon>
        <taxon>Glomerellaceae</taxon>
        <taxon>Colletotrichum</taxon>
        <taxon>Colletotrichum acutatum species complex</taxon>
    </lineage>
</organism>
<proteinExistence type="predicted"/>
<dbReference type="EMBL" id="CP019475">
    <property type="protein sequence ID" value="UQC79930.1"/>
    <property type="molecule type" value="Genomic_DNA"/>
</dbReference>
<dbReference type="AlphaFoldDB" id="A0A9Q8SN39"/>